<evidence type="ECO:0000256" key="9">
    <source>
        <dbReference type="ARBA" id="ARBA00022801"/>
    </source>
</evidence>
<evidence type="ECO:0000259" key="14">
    <source>
        <dbReference type="Pfam" id="PF02872"/>
    </source>
</evidence>
<dbReference type="InterPro" id="IPR006146">
    <property type="entry name" value="5'-Nucleotdase_CS"/>
</dbReference>
<keyword evidence="7 11" id="KW-0732">Signal</keyword>
<comment type="subcellular location">
    <subcellularLocation>
        <location evidence="4">Cell envelope</location>
    </subcellularLocation>
</comment>
<evidence type="ECO:0000313" key="16">
    <source>
        <dbReference type="Proteomes" id="UP000741863"/>
    </source>
</evidence>
<feature type="signal peptide" evidence="11">
    <location>
        <begin position="1"/>
        <end position="24"/>
    </location>
</feature>
<comment type="catalytic activity">
    <reaction evidence="2">
        <text>a nucleoside 2',3'-cyclic phosphate + H2O = a nucleoside 3'-phosphate + H(+)</text>
        <dbReference type="Rhea" id="RHEA:19621"/>
        <dbReference type="ChEBI" id="CHEBI:15377"/>
        <dbReference type="ChEBI" id="CHEBI:15378"/>
        <dbReference type="ChEBI" id="CHEBI:66949"/>
        <dbReference type="ChEBI" id="CHEBI:66954"/>
        <dbReference type="EC" id="3.1.4.16"/>
    </reaction>
</comment>
<evidence type="ECO:0000256" key="3">
    <source>
        <dbReference type="ARBA" id="ARBA00001968"/>
    </source>
</evidence>
<dbReference type="SUPFAM" id="SSF55816">
    <property type="entry name" value="5'-nucleotidase (syn. UDP-sugar hydrolase), C-terminal domain"/>
    <property type="match status" value="1"/>
</dbReference>
<evidence type="ECO:0000256" key="4">
    <source>
        <dbReference type="ARBA" id="ARBA00004196"/>
    </source>
</evidence>
<comment type="similarity">
    <text evidence="5 11">Belongs to the 5'-nucleotidase family.</text>
</comment>
<dbReference type="EMBL" id="JAFBEC010000021">
    <property type="protein sequence ID" value="MBM7635018.1"/>
    <property type="molecule type" value="Genomic_DNA"/>
</dbReference>
<organism evidence="15 16">
    <name type="scientific">Geomicrobium sediminis</name>
    <dbReference type="NCBI Taxonomy" id="1347788"/>
    <lineage>
        <taxon>Bacteria</taxon>
        <taxon>Bacillati</taxon>
        <taxon>Bacillota</taxon>
        <taxon>Bacilli</taxon>
        <taxon>Bacillales</taxon>
        <taxon>Geomicrobium</taxon>
    </lineage>
</organism>
<feature type="chain" id="PRO_5045007640" evidence="11">
    <location>
        <begin position="25"/>
        <end position="630"/>
    </location>
</feature>
<keyword evidence="10" id="KW-0511">Multifunctional enzyme</keyword>
<dbReference type="RefSeq" id="WP_204699757.1">
    <property type="nucleotide sequence ID" value="NZ_JAFBEC010000021.1"/>
</dbReference>
<dbReference type="Proteomes" id="UP000741863">
    <property type="component" value="Unassembled WGS sequence"/>
</dbReference>
<evidence type="ECO:0000256" key="6">
    <source>
        <dbReference type="ARBA" id="ARBA00022723"/>
    </source>
</evidence>
<evidence type="ECO:0000256" key="11">
    <source>
        <dbReference type="RuleBase" id="RU362119"/>
    </source>
</evidence>
<dbReference type="InterPro" id="IPR006179">
    <property type="entry name" value="5_nucleotidase/apyrase"/>
</dbReference>
<dbReference type="NCBIfam" id="NF006938">
    <property type="entry name" value="PRK09420.1"/>
    <property type="match status" value="1"/>
</dbReference>
<reference evidence="15 16" key="1">
    <citation type="submission" date="2021-01" db="EMBL/GenBank/DDBJ databases">
        <title>Genomic Encyclopedia of Type Strains, Phase IV (KMG-IV): sequencing the most valuable type-strain genomes for metagenomic binning, comparative biology and taxonomic classification.</title>
        <authorList>
            <person name="Goeker M."/>
        </authorList>
    </citation>
    <scope>NUCLEOTIDE SEQUENCE [LARGE SCALE GENOMIC DNA]</scope>
    <source>
        <strain evidence="15 16">DSM 25540</strain>
    </source>
</reference>
<evidence type="ECO:0000256" key="12">
    <source>
        <dbReference type="SAM" id="MobiDB-lite"/>
    </source>
</evidence>
<accession>A0ABS2PHV1</accession>
<keyword evidence="9 11" id="KW-0378">Hydrolase</keyword>
<evidence type="ECO:0000256" key="5">
    <source>
        <dbReference type="ARBA" id="ARBA00006654"/>
    </source>
</evidence>
<feature type="compositionally biased region" description="Acidic residues" evidence="12">
    <location>
        <begin position="26"/>
        <end position="39"/>
    </location>
</feature>
<keyword evidence="8 11" id="KW-0547">Nucleotide-binding</keyword>
<dbReference type="CDD" id="cd07410">
    <property type="entry name" value="MPP_CpdB_N"/>
    <property type="match status" value="1"/>
</dbReference>
<dbReference type="Pfam" id="PF02872">
    <property type="entry name" value="5_nucleotid_C"/>
    <property type="match status" value="1"/>
</dbReference>
<protein>
    <submittedName>
        <fullName evidence="15">2',3'-cyclic-nucleotide 2'-phosphodiesterase</fullName>
    </submittedName>
</protein>
<evidence type="ECO:0000256" key="8">
    <source>
        <dbReference type="ARBA" id="ARBA00022741"/>
    </source>
</evidence>
<dbReference type="InterPro" id="IPR004843">
    <property type="entry name" value="Calcineurin-like_PHP"/>
</dbReference>
<dbReference type="PRINTS" id="PR01607">
    <property type="entry name" value="APYRASEFAMLY"/>
</dbReference>
<dbReference type="SUPFAM" id="SSF56300">
    <property type="entry name" value="Metallo-dependent phosphatases"/>
    <property type="match status" value="1"/>
</dbReference>
<comment type="cofactor">
    <cofactor evidence="3">
        <name>a divalent metal cation</name>
        <dbReference type="ChEBI" id="CHEBI:60240"/>
    </cofactor>
</comment>
<dbReference type="InterPro" id="IPR036907">
    <property type="entry name" value="5'-Nucleotdase_C_sf"/>
</dbReference>
<sequence length="630" mass="69561">MGKTKRFSIFMGSTLLVGMLAACGDDEEQSADPVDEETNNETNESDSTSTFAVFGTTDIHAHLLPYDYMNDEEDSTIGLTKVYSLLEELREEYPNHMLADNGDTIQGSILGDMPAQIEPLADDESHIVMDAMNEMGYDAAALGNHEFNFGLDFLDETMEDADFPWLSANVVEPGTETPVYEPYTIVEQEVDGEVLNVGFIGFVPPQIMSWDAAHLEGEVETLEIADAAEKFVPQLQEEGADLVIALAHTGINDGERMSENAALSIAEVDGVDGMLLGHQHNHFPSEDYEGVDGVDVDAGTIHGVPAMMPGSWGSHLGVLAFELENTDGEWNIVSANSEIQSTEDQPSHEGLENLVMDAHEATVSYVNSPVGEITDDIHTFFARVEDNEVVQLINDAQLDYMEQMQASGELEEDVPLLSAAAPFRAGRGGDFTYVEEGDVAIRDMNDVYVFPNTLHVVEVDGDQLKNWLEYSALNFNQIDPDDSNEQALINDDFASYNFDVIENVTYEIDVTQDEGERIVDLQHEGEDVTSDDRFYVATNNYRAGGEDHLDSSVETVLETTDENRQVIIDYIVNHDGALNVERSNNWQITPFESAGEVIFETALEAQDASDDHERIEFIEEDGDGATFSFN</sequence>
<proteinExistence type="inferred from homology"/>
<feature type="domain" description="Calcineurin-like phosphoesterase" evidence="13">
    <location>
        <begin position="56"/>
        <end position="281"/>
    </location>
</feature>
<dbReference type="Pfam" id="PF00149">
    <property type="entry name" value="Metallophos"/>
    <property type="match status" value="1"/>
</dbReference>
<evidence type="ECO:0000259" key="13">
    <source>
        <dbReference type="Pfam" id="PF00149"/>
    </source>
</evidence>
<dbReference type="Gene3D" id="3.90.780.10">
    <property type="entry name" value="5'-Nucleotidase, C-terminal domain"/>
    <property type="match status" value="1"/>
</dbReference>
<comment type="caution">
    <text evidence="15">The sequence shown here is derived from an EMBL/GenBank/DDBJ whole genome shotgun (WGS) entry which is preliminary data.</text>
</comment>
<evidence type="ECO:0000313" key="15">
    <source>
        <dbReference type="EMBL" id="MBM7635018.1"/>
    </source>
</evidence>
<feature type="region of interest" description="Disordered" evidence="12">
    <location>
        <begin position="26"/>
        <end position="48"/>
    </location>
</feature>
<evidence type="ECO:0000256" key="2">
    <source>
        <dbReference type="ARBA" id="ARBA00001730"/>
    </source>
</evidence>
<comment type="catalytic activity">
    <reaction evidence="1">
        <text>a ribonucleoside 3'-phosphate + H2O = a ribonucleoside + phosphate</text>
        <dbReference type="Rhea" id="RHEA:10144"/>
        <dbReference type="ChEBI" id="CHEBI:13197"/>
        <dbReference type="ChEBI" id="CHEBI:15377"/>
        <dbReference type="ChEBI" id="CHEBI:18254"/>
        <dbReference type="ChEBI" id="CHEBI:43474"/>
        <dbReference type="EC" id="3.1.3.6"/>
    </reaction>
</comment>
<dbReference type="PROSITE" id="PS00786">
    <property type="entry name" value="5_NUCLEOTIDASE_2"/>
    <property type="match status" value="1"/>
</dbReference>
<dbReference type="InterPro" id="IPR029052">
    <property type="entry name" value="Metallo-depent_PP-like"/>
</dbReference>
<keyword evidence="6" id="KW-0479">Metal-binding</keyword>
<dbReference type="PROSITE" id="PS51257">
    <property type="entry name" value="PROKAR_LIPOPROTEIN"/>
    <property type="match status" value="1"/>
</dbReference>
<evidence type="ECO:0000256" key="1">
    <source>
        <dbReference type="ARBA" id="ARBA00000527"/>
    </source>
</evidence>
<name>A0ABS2PHV1_9BACL</name>
<feature type="domain" description="5'-Nucleotidase C-terminal" evidence="14">
    <location>
        <begin position="370"/>
        <end position="548"/>
    </location>
</feature>
<dbReference type="InterPro" id="IPR008334">
    <property type="entry name" value="5'-Nucleotdase_C"/>
</dbReference>
<dbReference type="PANTHER" id="PTHR11575:SF6">
    <property type="entry name" value="2',3'-CYCLIC-NUCLEOTIDE 2'-PHOSPHODIESTERASE_3'-NUCLEOTIDASE"/>
    <property type="match status" value="1"/>
</dbReference>
<dbReference type="InterPro" id="IPR041827">
    <property type="entry name" value="CpdB_N"/>
</dbReference>
<dbReference type="PANTHER" id="PTHR11575">
    <property type="entry name" value="5'-NUCLEOTIDASE-RELATED"/>
    <property type="match status" value="1"/>
</dbReference>
<evidence type="ECO:0000256" key="10">
    <source>
        <dbReference type="ARBA" id="ARBA00023268"/>
    </source>
</evidence>
<gene>
    <name evidence="15" type="ORF">JOD17_004161</name>
</gene>
<dbReference type="Gene3D" id="3.60.21.10">
    <property type="match status" value="1"/>
</dbReference>
<evidence type="ECO:0000256" key="7">
    <source>
        <dbReference type="ARBA" id="ARBA00022729"/>
    </source>
</evidence>
<keyword evidence="16" id="KW-1185">Reference proteome</keyword>